<dbReference type="OrthoDB" id="304184at2759"/>
<gene>
    <name evidence="1" type="ORF">PSON_ATCC_30995.1.T0030328</name>
</gene>
<dbReference type="AlphaFoldDB" id="A0A8S1K1C6"/>
<name>A0A8S1K1C6_9CILI</name>
<accession>A0A8S1K1C6</accession>
<dbReference type="EMBL" id="CAJJDN010000003">
    <property type="protein sequence ID" value="CAD8048594.1"/>
    <property type="molecule type" value="Genomic_DNA"/>
</dbReference>
<protein>
    <submittedName>
        <fullName evidence="1">Uncharacterized protein</fullName>
    </submittedName>
</protein>
<proteinExistence type="predicted"/>
<keyword evidence="2" id="KW-1185">Reference proteome</keyword>
<dbReference type="Proteomes" id="UP000692954">
    <property type="component" value="Unassembled WGS sequence"/>
</dbReference>
<evidence type="ECO:0000313" key="1">
    <source>
        <dbReference type="EMBL" id="CAD8048594.1"/>
    </source>
</evidence>
<organism evidence="1 2">
    <name type="scientific">Paramecium sonneborni</name>
    <dbReference type="NCBI Taxonomy" id="65129"/>
    <lineage>
        <taxon>Eukaryota</taxon>
        <taxon>Sar</taxon>
        <taxon>Alveolata</taxon>
        <taxon>Ciliophora</taxon>
        <taxon>Intramacronucleata</taxon>
        <taxon>Oligohymenophorea</taxon>
        <taxon>Peniculida</taxon>
        <taxon>Parameciidae</taxon>
        <taxon>Paramecium</taxon>
    </lineage>
</organism>
<reference evidence="1" key="1">
    <citation type="submission" date="2021-01" db="EMBL/GenBank/DDBJ databases">
        <authorList>
            <consortium name="Genoscope - CEA"/>
            <person name="William W."/>
        </authorList>
    </citation>
    <scope>NUCLEOTIDE SEQUENCE</scope>
</reference>
<comment type="caution">
    <text evidence="1">The sequence shown here is derived from an EMBL/GenBank/DDBJ whole genome shotgun (WGS) entry which is preliminary data.</text>
</comment>
<evidence type="ECO:0000313" key="2">
    <source>
        <dbReference type="Proteomes" id="UP000692954"/>
    </source>
</evidence>
<sequence length="159" mass="18619">MTTWRALMSPSRNVSLQESNQDSIDNRILTQLKGRHAKTITQSTNISHQKPTTKRLHSKSIDIDQAFIKSSSDNLLEEINVIDQETHLNDIKEMLIKNSIQLQKLNKEIDIYDYNQRQIKALQKQILFQRSKYNLQINSQINDCNKKLLQIQTILQPNY</sequence>